<dbReference type="RefSeq" id="WP_090685345.1">
    <property type="nucleotide sequence ID" value="NZ_FNCJ01000006.1"/>
</dbReference>
<evidence type="ECO:0000313" key="1">
    <source>
        <dbReference type="EMBL" id="SDG91972.1"/>
    </source>
</evidence>
<dbReference type="AlphaFoldDB" id="A0A1G7Y665"/>
<sequence>MTKQGYRVARRLLRANGRYALRWLPDDAAQVMDRLMFTYINDPLRARLGGFCQPYHPGTTAPHPCRLYPLHG</sequence>
<dbReference type="Proteomes" id="UP000199706">
    <property type="component" value="Unassembled WGS sequence"/>
</dbReference>
<proteinExistence type="predicted"/>
<dbReference type="EMBL" id="FNCJ01000006">
    <property type="protein sequence ID" value="SDG91972.1"/>
    <property type="molecule type" value="Genomic_DNA"/>
</dbReference>
<accession>A0A1G7Y665</accession>
<dbReference type="OrthoDB" id="9133772at2"/>
<reference evidence="1 2" key="1">
    <citation type="submission" date="2016-10" db="EMBL/GenBank/DDBJ databases">
        <authorList>
            <person name="de Groot N.N."/>
        </authorList>
    </citation>
    <scope>NUCLEOTIDE SEQUENCE [LARGE SCALE GENOMIC DNA]</scope>
    <source>
        <strain evidence="1 2">LMG 2247</strain>
    </source>
</reference>
<organism evidence="1 2">
    <name type="scientific">Paraburkholderia phenazinium</name>
    <dbReference type="NCBI Taxonomy" id="60549"/>
    <lineage>
        <taxon>Bacteria</taxon>
        <taxon>Pseudomonadati</taxon>
        <taxon>Pseudomonadota</taxon>
        <taxon>Betaproteobacteria</taxon>
        <taxon>Burkholderiales</taxon>
        <taxon>Burkholderiaceae</taxon>
        <taxon>Paraburkholderia</taxon>
    </lineage>
</organism>
<name>A0A1G7Y665_9BURK</name>
<gene>
    <name evidence="1" type="ORF">SAMN05216466_10654</name>
</gene>
<evidence type="ECO:0000313" key="2">
    <source>
        <dbReference type="Proteomes" id="UP000199706"/>
    </source>
</evidence>
<protein>
    <submittedName>
        <fullName evidence="1">Uncharacterized protein</fullName>
    </submittedName>
</protein>